<accession>A0A2D0N8K3</accession>
<keyword evidence="3" id="KW-1185">Reference proteome</keyword>
<evidence type="ECO:0000313" key="3">
    <source>
        <dbReference type="Proteomes" id="UP000223913"/>
    </source>
</evidence>
<proteinExistence type="predicted"/>
<protein>
    <recommendedName>
        <fullName evidence="4">DUF481 domain-containing protein</fullName>
    </recommendedName>
</protein>
<evidence type="ECO:0008006" key="4">
    <source>
        <dbReference type="Google" id="ProtNLM"/>
    </source>
</evidence>
<feature type="chain" id="PRO_5013379426" description="DUF481 domain-containing protein" evidence="1">
    <location>
        <begin position="22"/>
        <end position="413"/>
    </location>
</feature>
<evidence type="ECO:0000256" key="1">
    <source>
        <dbReference type="SAM" id="SignalP"/>
    </source>
</evidence>
<dbReference type="RefSeq" id="WP_099151901.1">
    <property type="nucleotide sequence ID" value="NZ_PDUD01000024.1"/>
</dbReference>
<feature type="signal peptide" evidence="1">
    <location>
        <begin position="1"/>
        <end position="21"/>
    </location>
</feature>
<name>A0A2D0N8K3_FLAN2</name>
<dbReference type="Proteomes" id="UP000223913">
    <property type="component" value="Unassembled WGS sequence"/>
</dbReference>
<keyword evidence="1" id="KW-0732">Signal</keyword>
<gene>
    <name evidence="2" type="ORF">CRP01_20235</name>
</gene>
<comment type="caution">
    <text evidence="2">The sequence shown here is derived from an EMBL/GenBank/DDBJ whole genome shotgun (WGS) entry which is preliminary data.</text>
</comment>
<dbReference type="EMBL" id="PDUD01000024">
    <property type="protein sequence ID" value="PHN04841.1"/>
    <property type="molecule type" value="Genomic_DNA"/>
</dbReference>
<reference evidence="2 3" key="1">
    <citation type="submission" date="2017-10" db="EMBL/GenBank/DDBJ databases">
        <title>The draft genome sequence of Lewinella nigricans NBRC 102662.</title>
        <authorList>
            <person name="Wang K."/>
        </authorList>
    </citation>
    <scope>NUCLEOTIDE SEQUENCE [LARGE SCALE GENOMIC DNA]</scope>
    <source>
        <strain evidence="2 3">NBRC 102662</strain>
    </source>
</reference>
<dbReference type="AlphaFoldDB" id="A0A2D0N8K3"/>
<evidence type="ECO:0000313" key="2">
    <source>
        <dbReference type="EMBL" id="PHN04841.1"/>
    </source>
</evidence>
<organism evidence="2 3">
    <name type="scientific">Flavilitoribacter nigricans (strain ATCC 23147 / DSM 23189 / NBRC 102662 / NCIMB 1420 / SS-2)</name>
    <name type="common">Lewinella nigricans</name>
    <dbReference type="NCBI Taxonomy" id="1122177"/>
    <lineage>
        <taxon>Bacteria</taxon>
        <taxon>Pseudomonadati</taxon>
        <taxon>Bacteroidota</taxon>
        <taxon>Saprospiria</taxon>
        <taxon>Saprospirales</taxon>
        <taxon>Lewinellaceae</taxon>
        <taxon>Flavilitoribacter</taxon>
    </lineage>
</organism>
<dbReference type="OrthoDB" id="1489343at2"/>
<sequence>MPCKLWFRTFSLLLISLLATSILPGQTEKINLFTDCDCDQNYIRQALPYVNHVRDQGLSDVQLFVYDIRLGSGGRSYTLSFKGRNDFQDLDQELLYETGPTATNDDVRKGLARKIAVGLLPYLVQTDMVDLIQYSVQSEEEETADAITPTDDPWNNWIFEIRGEGEINKETSRSGIDLEFGFEGDRVTDDWRIRTDAEMNYAQSEFRGENEEFLSKRQRHYIRASVVHSLGNHWSAGVFSGIQHNTYNNLNYAYFLHPAIEYNIYPYREVLRREIVFAYRIGFFQNDYIQTTIFDQNREFIPNHTLNVQTRFRQPWGDIYANLELSTFLQDFSKNRVEFYSRVSVRVFKGLAVQFSANLDLIRDQINLPAGEASIEDILLRQRQIATSFELYTGVGLSYTFGSAFNNIVNTRL</sequence>